<organism evidence="1">
    <name type="scientific">Candidatus Kentrum sp. TC</name>
    <dbReference type="NCBI Taxonomy" id="2126339"/>
    <lineage>
        <taxon>Bacteria</taxon>
        <taxon>Pseudomonadati</taxon>
        <taxon>Pseudomonadota</taxon>
        <taxon>Gammaproteobacteria</taxon>
        <taxon>Candidatus Kentrum</taxon>
    </lineage>
</organism>
<sequence>MIEGKIEFIHRMRTKGVPHFRPVDGYPDRTLAAGAMIGNILECKAIDLLPEIRIENFGNHDLPHGLTKIRPEPT</sequence>
<dbReference type="EMBL" id="CAADFW010000022">
    <property type="protein sequence ID" value="VFK58150.1"/>
    <property type="molecule type" value="Genomic_DNA"/>
</dbReference>
<proteinExistence type="predicted"/>
<accession>A0A450ZWH7</accession>
<reference evidence="1" key="1">
    <citation type="submission" date="2019-02" db="EMBL/GenBank/DDBJ databases">
        <authorList>
            <person name="Gruber-Vodicka R. H."/>
            <person name="Seah K. B. B."/>
        </authorList>
    </citation>
    <scope>NUCLEOTIDE SEQUENCE</scope>
    <source>
        <strain evidence="1">BECK_BZ126</strain>
    </source>
</reference>
<protein>
    <submittedName>
        <fullName evidence="1">Uncharacterized protein</fullName>
    </submittedName>
</protein>
<evidence type="ECO:0000313" key="1">
    <source>
        <dbReference type="EMBL" id="VFK58150.1"/>
    </source>
</evidence>
<dbReference type="AlphaFoldDB" id="A0A450ZWH7"/>
<name>A0A450ZWH7_9GAMM</name>
<gene>
    <name evidence="1" type="ORF">BECKTC1821F_GA0114240_102219</name>
</gene>